<evidence type="ECO:0000256" key="1">
    <source>
        <dbReference type="SAM" id="SignalP"/>
    </source>
</evidence>
<keyword evidence="3" id="KW-1185">Reference proteome</keyword>
<evidence type="ECO:0008006" key="4">
    <source>
        <dbReference type="Google" id="ProtNLM"/>
    </source>
</evidence>
<evidence type="ECO:0000313" key="3">
    <source>
        <dbReference type="Proteomes" id="UP001176429"/>
    </source>
</evidence>
<evidence type="ECO:0000313" key="2">
    <source>
        <dbReference type="EMBL" id="MDO7877770.1"/>
    </source>
</evidence>
<protein>
    <recommendedName>
        <fullName evidence="4">Outer membrane protein beta-barrel domain-containing protein</fullName>
    </recommendedName>
</protein>
<accession>A0ABT9BHM0</accession>
<keyword evidence="1" id="KW-0732">Signal</keyword>
<dbReference type="Proteomes" id="UP001176429">
    <property type="component" value="Unassembled WGS sequence"/>
</dbReference>
<proteinExistence type="predicted"/>
<organism evidence="2 3">
    <name type="scientific">Hymenobacter aranciens</name>
    <dbReference type="NCBI Taxonomy" id="3063996"/>
    <lineage>
        <taxon>Bacteria</taxon>
        <taxon>Pseudomonadati</taxon>
        <taxon>Bacteroidota</taxon>
        <taxon>Cytophagia</taxon>
        <taxon>Cytophagales</taxon>
        <taxon>Hymenobacteraceae</taxon>
        <taxon>Hymenobacter</taxon>
    </lineage>
</organism>
<dbReference type="RefSeq" id="WP_305009227.1">
    <property type="nucleotide sequence ID" value="NZ_JAUQSY010000026.1"/>
</dbReference>
<name>A0ABT9BHM0_9BACT</name>
<dbReference type="SUPFAM" id="SSF56925">
    <property type="entry name" value="OMPA-like"/>
    <property type="match status" value="1"/>
</dbReference>
<sequence length="207" mass="21227">MKHVFPTLLSLAVLAGIPLASQASGSGSEGGSVGLTAPKTIKAKSVADGPFGEGTNVLNLGIGFGAVYSYAGTVDASPAFSASFEHGFKQVGPGVIGIGGLVGYQSTSSDLGYGTKFKSSDLAIAVRGAYHYPVTDAFDAYAGLGLGFRSISYEVEGSSSLIAVADYKGFYSGYFIGGRYFFTDKIGAFGELGYDQALLKVGLSVKF</sequence>
<dbReference type="EMBL" id="JAUQSY010000026">
    <property type="protein sequence ID" value="MDO7877770.1"/>
    <property type="molecule type" value="Genomic_DNA"/>
</dbReference>
<reference evidence="2" key="1">
    <citation type="submission" date="2023-07" db="EMBL/GenBank/DDBJ databases">
        <authorList>
            <person name="Kim M.K."/>
        </authorList>
    </citation>
    <scope>NUCLEOTIDE SEQUENCE</scope>
    <source>
        <strain evidence="2">ASUV-10-1</strain>
    </source>
</reference>
<feature type="signal peptide" evidence="1">
    <location>
        <begin position="1"/>
        <end position="23"/>
    </location>
</feature>
<comment type="caution">
    <text evidence="2">The sequence shown here is derived from an EMBL/GenBank/DDBJ whole genome shotgun (WGS) entry which is preliminary data.</text>
</comment>
<dbReference type="InterPro" id="IPR011250">
    <property type="entry name" value="OMP/PagP_B-barrel"/>
</dbReference>
<gene>
    <name evidence="2" type="ORF">Q5H93_23745</name>
</gene>
<dbReference type="Gene3D" id="2.40.160.20">
    <property type="match status" value="1"/>
</dbReference>
<feature type="chain" id="PRO_5045331540" description="Outer membrane protein beta-barrel domain-containing protein" evidence="1">
    <location>
        <begin position="24"/>
        <end position="207"/>
    </location>
</feature>